<keyword evidence="3" id="KW-0418">Kinase</keyword>
<dbReference type="InterPro" id="IPR050306">
    <property type="entry name" value="PfkB_Carbo_kinase"/>
</dbReference>
<proteinExistence type="inferred from homology"/>
<comment type="similarity">
    <text evidence="1">Belongs to the carbohydrate kinase PfkB family.</text>
</comment>
<accession>A0AAD3XPI4</accession>
<name>A0AAD3XPI4_NEPGR</name>
<evidence type="ECO:0000256" key="3">
    <source>
        <dbReference type="ARBA" id="ARBA00022777"/>
    </source>
</evidence>
<dbReference type="InterPro" id="IPR011611">
    <property type="entry name" value="PfkB_dom"/>
</dbReference>
<keyword evidence="2" id="KW-0808">Transferase</keyword>
<dbReference type="PROSITE" id="PS00584">
    <property type="entry name" value="PFKB_KINASES_2"/>
    <property type="match status" value="1"/>
</dbReference>
<reference evidence="5" key="1">
    <citation type="submission" date="2023-05" db="EMBL/GenBank/DDBJ databases">
        <title>Nepenthes gracilis genome sequencing.</title>
        <authorList>
            <person name="Fukushima K."/>
        </authorList>
    </citation>
    <scope>NUCLEOTIDE SEQUENCE</scope>
    <source>
        <strain evidence="5">SING2019-196</strain>
    </source>
</reference>
<dbReference type="Proteomes" id="UP001279734">
    <property type="component" value="Unassembled WGS sequence"/>
</dbReference>
<dbReference type="InterPro" id="IPR029056">
    <property type="entry name" value="Ribokinase-like"/>
</dbReference>
<dbReference type="PANTHER" id="PTHR43085">
    <property type="entry name" value="HEXOKINASE FAMILY MEMBER"/>
    <property type="match status" value="1"/>
</dbReference>
<dbReference type="Pfam" id="PF00294">
    <property type="entry name" value="PfkB"/>
    <property type="match status" value="1"/>
</dbReference>
<gene>
    <name evidence="5" type="ORF">Nepgr_014064</name>
</gene>
<comment type="caution">
    <text evidence="5">The sequence shown here is derived from an EMBL/GenBank/DDBJ whole genome shotgun (WGS) entry which is preliminary data.</text>
</comment>
<dbReference type="GO" id="GO:0016301">
    <property type="term" value="F:kinase activity"/>
    <property type="evidence" value="ECO:0007669"/>
    <property type="project" value="UniProtKB-KW"/>
</dbReference>
<dbReference type="Gene3D" id="3.40.1190.20">
    <property type="match status" value="1"/>
</dbReference>
<evidence type="ECO:0000259" key="4">
    <source>
        <dbReference type="Pfam" id="PF00294"/>
    </source>
</evidence>
<evidence type="ECO:0000313" key="5">
    <source>
        <dbReference type="EMBL" id="GMH12223.1"/>
    </source>
</evidence>
<dbReference type="SUPFAM" id="SSF53613">
    <property type="entry name" value="Ribokinase-like"/>
    <property type="match status" value="1"/>
</dbReference>
<evidence type="ECO:0000256" key="2">
    <source>
        <dbReference type="ARBA" id="ARBA00022679"/>
    </source>
</evidence>
<dbReference type="PANTHER" id="PTHR43085:SF13">
    <property type="entry name" value="INOSITOL 3-KINASE"/>
    <property type="match status" value="1"/>
</dbReference>
<evidence type="ECO:0000256" key="1">
    <source>
        <dbReference type="ARBA" id="ARBA00010688"/>
    </source>
</evidence>
<feature type="domain" description="Carbohydrate kinase PfkB" evidence="4">
    <location>
        <begin position="203"/>
        <end position="273"/>
    </location>
</feature>
<dbReference type="EMBL" id="BSYO01000011">
    <property type="protein sequence ID" value="GMH12223.1"/>
    <property type="molecule type" value="Genomic_DNA"/>
</dbReference>
<dbReference type="GO" id="GO:0010264">
    <property type="term" value="P:myo-inositol hexakisphosphate biosynthetic process"/>
    <property type="evidence" value="ECO:0007669"/>
    <property type="project" value="TreeGrafter"/>
</dbReference>
<dbReference type="AlphaFoldDB" id="A0AAD3XPI4"/>
<keyword evidence="6" id="KW-1185">Reference proteome</keyword>
<evidence type="ECO:0000313" key="6">
    <source>
        <dbReference type="Proteomes" id="UP001279734"/>
    </source>
</evidence>
<dbReference type="InterPro" id="IPR002173">
    <property type="entry name" value="Carboh/pur_kinase_PfkB_CS"/>
</dbReference>
<protein>
    <recommendedName>
        <fullName evidence="4">Carbohydrate kinase PfkB domain-containing protein</fullName>
    </recommendedName>
</protein>
<sequence length="377" mass="41132">MVLSRRGLVVGNFCHDVIIRDHVVVGESLGGAASFILNVLNGLSIDCDYVSKVGPDFTYSVSACPIVSSTSKTTLFHANFSSQCSEVEGHPHADRILKRVHSCEPIRPDDLPESEKFDFGMAVGVGGEILPEALEKMVEMCNVVFADIQALIREFDEIDGTVRLIRLKDSRFYHLLPRIGFLKASAEEEGYVDLEEVRKWCCVVVTNGKSGCRVYRRNEEFEISAFPTMEVDPTGAGDSFLGGFVAGLVQGLAVPDAALLGNLFGSLTVGQIGLPKFDSKLLKRVKAEVQKRKLQCCLGFCEKKEEELDFTKPDGHEQFHASLSAAKSPSSPPVQACQCDLPNLASKPVIHGISCEYSGQQGLLLNTVCDESVEEKP</sequence>
<organism evidence="5 6">
    <name type="scientific">Nepenthes gracilis</name>
    <name type="common">Slender pitcher plant</name>
    <dbReference type="NCBI Taxonomy" id="150966"/>
    <lineage>
        <taxon>Eukaryota</taxon>
        <taxon>Viridiplantae</taxon>
        <taxon>Streptophyta</taxon>
        <taxon>Embryophyta</taxon>
        <taxon>Tracheophyta</taxon>
        <taxon>Spermatophyta</taxon>
        <taxon>Magnoliopsida</taxon>
        <taxon>eudicotyledons</taxon>
        <taxon>Gunneridae</taxon>
        <taxon>Pentapetalae</taxon>
        <taxon>Caryophyllales</taxon>
        <taxon>Nepenthaceae</taxon>
        <taxon>Nepenthes</taxon>
    </lineage>
</organism>